<evidence type="ECO:0000313" key="4">
    <source>
        <dbReference type="Proteomes" id="UP001174909"/>
    </source>
</evidence>
<dbReference type="AlphaFoldDB" id="A0AA35SHJ1"/>
<comment type="caution">
    <text evidence="3">The sequence shown here is derived from an EMBL/GenBank/DDBJ whole genome shotgun (WGS) entry which is preliminary data.</text>
</comment>
<reference evidence="3" key="1">
    <citation type="submission" date="2023-03" db="EMBL/GenBank/DDBJ databases">
        <authorList>
            <person name="Steffen K."/>
            <person name="Cardenas P."/>
        </authorList>
    </citation>
    <scope>NUCLEOTIDE SEQUENCE</scope>
</reference>
<keyword evidence="4" id="KW-1185">Reference proteome</keyword>
<sequence length="355" mass="39318">MCFMNEFLGKEIKNMKQFIDTISSPLVGNHIVPWGPQRIDLGREASVMHISLSNLLSSVQLPPGGSVRIETLTRLLHEISQAGEEDDSDPFTSTFEALRVMKTTISKLNTVFPPSERSGYSDISPEYVTPVQSQSTSPTRELSPPSAGPTDSMLKGLQALGLADEQSPLSSPNLSGGGSMSSLATHTNKAVRREKTRTLPVSSRSSGPSGGGGNSLESRRLSDSALQRLGIHKVGPEVHSSGRKTTEAFTMDDTVEVAELRQEIMQLRQENSKLVEQSERLKLHSRVQQDTAEREMGRLHAELARYENRVKRMEQEFQETRGKLFKGLNTQTEVALVQLTRDFENMRTQLLAKTR</sequence>
<dbReference type="EMBL" id="CASHTH010002356">
    <property type="protein sequence ID" value="CAI8028731.1"/>
    <property type="molecule type" value="Genomic_DNA"/>
</dbReference>
<protein>
    <submittedName>
        <fullName evidence="3">Uncharacterized protein</fullName>
    </submittedName>
</protein>
<organism evidence="3 4">
    <name type="scientific">Geodia barretti</name>
    <name type="common">Barrett's horny sponge</name>
    <dbReference type="NCBI Taxonomy" id="519541"/>
    <lineage>
        <taxon>Eukaryota</taxon>
        <taxon>Metazoa</taxon>
        <taxon>Porifera</taxon>
        <taxon>Demospongiae</taxon>
        <taxon>Heteroscleromorpha</taxon>
        <taxon>Tetractinellida</taxon>
        <taxon>Astrophorina</taxon>
        <taxon>Geodiidae</taxon>
        <taxon>Geodia</taxon>
    </lineage>
</organism>
<dbReference type="Proteomes" id="UP001174909">
    <property type="component" value="Unassembled WGS sequence"/>
</dbReference>
<name>A0AA35SHJ1_GEOBA</name>
<evidence type="ECO:0000256" key="1">
    <source>
        <dbReference type="SAM" id="Coils"/>
    </source>
</evidence>
<feature type="compositionally biased region" description="Polar residues" evidence="2">
    <location>
        <begin position="130"/>
        <end position="140"/>
    </location>
</feature>
<gene>
    <name evidence="3" type="ORF">GBAR_LOCUS16336</name>
</gene>
<proteinExistence type="predicted"/>
<feature type="region of interest" description="Disordered" evidence="2">
    <location>
        <begin position="111"/>
        <end position="218"/>
    </location>
</feature>
<accession>A0AA35SHJ1</accession>
<evidence type="ECO:0000256" key="2">
    <source>
        <dbReference type="SAM" id="MobiDB-lite"/>
    </source>
</evidence>
<evidence type="ECO:0000313" key="3">
    <source>
        <dbReference type="EMBL" id="CAI8028731.1"/>
    </source>
</evidence>
<feature type="coiled-coil region" evidence="1">
    <location>
        <begin position="257"/>
        <end position="323"/>
    </location>
</feature>
<keyword evidence="1" id="KW-0175">Coiled coil</keyword>